<proteinExistence type="predicted"/>
<feature type="transmembrane region" description="Helical" evidence="1">
    <location>
        <begin position="20"/>
        <end position="37"/>
    </location>
</feature>
<organism evidence="2 3">
    <name type="scientific">Desulfobotulus alkaliphilus</name>
    <dbReference type="NCBI Taxonomy" id="622671"/>
    <lineage>
        <taxon>Bacteria</taxon>
        <taxon>Pseudomonadati</taxon>
        <taxon>Thermodesulfobacteriota</taxon>
        <taxon>Desulfobacteria</taxon>
        <taxon>Desulfobacterales</taxon>
        <taxon>Desulfobacteraceae</taxon>
        <taxon>Desulfobotulus</taxon>
    </lineage>
</organism>
<protein>
    <submittedName>
        <fullName evidence="2">Uncharacterized protein</fullName>
    </submittedName>
</protein>
<keyword evidence="3" id="KW-1185">Reference proteome</keyword>
<evidence type="ECO:0000256" key="1">
    <source>
        <dbReference type="SAM" id="Phobius"/>
    </source>
</evidence>
<dbReference type="EMBL" id="VLLC01000060">
    <property type="protein sequence ID" value="TWI62263.1"/>
    <property type="molecule type" value="Genomic_DNA"/>
</dbReference>
<sequence length="44" mass="4751">MAGGCAGTFHGPLYIRCNPVFRVGTVGIFWLLFLALSDSGDYNL</sequence>
<keyword evidence="1" id="KW-1133">Transmembrane helix</keyword>
<accession>A0A562R0A0</accession>
<keyword evidence="1" id="KW-0812">Transmembrane</keyword>
<gene>
    <name evidence="2" type="ORF">LZ24_03371</name>
</gene>
<comment type="caution">
    <text evidence="2">The sequence shown here is derived from an EMBL/GenBank/DDBJ whole genome shotgun (WGS) entry which is preliminary data.</text>
</comment>
<name>A0A562R0A0_9BACT</name>
<evidence type="ECO:0000313" key="3">
    <source>
        <dbReference type="Proteomes" id="UP000318307"/>
    </source>
</evidence>
<dbReference type="AlphaFoldDB" id="A0A562R0A0"/>
<dbReference type="Proteomes" id="UP000318307">
    <property type="component" value="Unassembled WGS sequence"/>
</dbReference>
<keyword evidence="1" id="KW-0472">Membrane</keyword>
<reference evidence="2 3" key="1">
    <citation type="submission" date="2019-07" db="EMBL/GenBank/DDBJ databases">
        <title>Genome sequencing of 100 strains of the haloalkaliphilic chemolithoautotrophic sulfur-oxidizing bacterium Thioalkalivibrio.</title>
        <authorList>
            <person name="Muyzer G."/>
        </authorList>
    </citation>
    <scope>NUCLEOTIDE SEQUENCE [LARGE SCALE GENOMIC DNA]</scope>
    <source>
        <strain evidence="2 3">ASO4-4</strain>
    </source>
</reference>
<evidence type="ECO:0000313" key="2">
    <source>
        <dbReference type="EMBL" id="TWI62263.1"/>
    </source>
</evidence>